<comment type="caution">
    <text evidence="22">The sequence shown here is derived from an EMBL/GenBank/DDBJ whole genome shotgun (WGS) entry which is preliminary data.</text>
</comment>
<evidence type="ECO:0000256" key="19">
    <source>
        <dbReference type="SAM" id="MobiDB-lite"/>
    </source>
</evidence>
<comment type="similarity">
    <text evidence="2">Belongs to the MPEG1 family.</text>
</comment>
<dbReference type="Pfam" id="PF01823">
    <property type="entry name" value="MACPF"/>
    <property type="match status" value="2"/>
</dbReference>
<keyword evidence="4" id="KW-1134">Transmembrane beta strand</keyword>
<evidence type="ECO:0000256" key="1">
    <source>
        <dbReference type="ARBA" id="ARBA00004265"/>
    </source>
</evidence>
<accession>A0A8J6KVB8</accession>
<evidence type="ECO:0000256" key="5">
    <source>
        <dbReference type="ARBA" id="ARBA00022588"/>
    </source>
</evidence>
<dbReference type="SMART" id="SM00457">
    <property type="entry name" value="MACPF"/>
    <property type="match status" value="2"/>
</dbReference>
<evidence type="ECO:0000256" key="17">
    <source>
        <dbReference type="ARBA" id="ARBA00045657"/>
    </source>
</evidence>
<evidence type="ECO:0000256" key="11">
    <source>
        <dbReference type="ARBA" id="ARBA00023130"/>
    </source>
</evidence>
<evidence type="ECO:0000256" key="13">
    <source>
        <dbReference type="ARBA" id="ARBA00023157"/>
    </source>
</evidence>
<evidence type="ECO:0000256" key="14">
    <source>
        <dbReference type="ARBA" id="ARBA00023180"/>
    </source>
</evidence>
<feature type="domain" description="MACPF" evidence="21">
    <location>
        <begin position="102"/>
        <end position="417"/>
    </location>
</feature>
<evidence type="ECO:0000256" key="16">
    <source>
        <dbReference type="ARBA" id="ARBA00030728"/>
    </source>
</evidence>
<keyword evidence="13" id="KW-1015">Disulfide bond</keyword>
<comment type="function">
    <text evidence="17">Pore-forming protein that plays a central role in antigen cross-presentation in dendritic cells by mediating delivery of antigens for cross-presentation. Dendritic cells bridge innate and adaptive immunity by capturing exogenous antigens on MHC class-I molecules and presenting them to naive CD8(+) T-cells. Acts by forming a pore in antigen-containing compartments, promoting the release of antigens into the cytosol, enabling generation of MHCI:peptide complexes and T-cell priming.</text>
</comment>
<sequence>MSRRANVATDLFIFSKRIWHWRLTREQNSEPSLEQGQESNQKANTGSPGKEQFVPGSLVHVQDQCVTGAIFTMNSFIVTVLIWTAVACAEEDKLLGETSETSFRKCQQAFNIPVLEVLPGGGWDNLRNIDMGRVMDLTYTNCKTTEDGHYIIPDEVFTIPQKESNLDMNSEILDSWVNYRSTTSASINMGLDFPFKVNGKFSSEFQRMKTLQVKDHAVTTRVQVRNLAYTVKNNPSSELSLGFKKELMEICDHLEKNQTKMATYLAELLVLNYGTHVITSVDAGAALIQEDHIRSSFLKIHNGNHVAVTTSAGITFAKAVNFNSEVGFDYQNSLTRGYLANRTNSRMQSIGGAPFYPGITLETWQNGMANHLVAVDRSGLPLHFFIKPNKLPGFPYHLVEKLSKTVETAVRNYYNFNTYPGCTNVDSPNFNFQANTDDGSCDGKVANSPFGGVYQSNETGLRWNVMEICIETALRRPENSEDIESLVSNMCYWNQGGTTKTKSSVLLVDAWGMNMAGTVCTMNSFMALVFIWTMAAHAETDKPLGETVKTGFQTCKDTLKLPVLEVLPGGGWDNLRNIDMGRVMDLTYTNCKTTEDGHYIIPDEVFTIPQKESNLDMNSEILDSWVNYHSTTSFSINTELSLFSKVNGKFSSEFQRMKNLQVKDQAVTTRVQVRNLVYTVKNSPTSELSLGFMKALMDICDQLEKNQTKMATYLAELLVLNYGTHVITSVDAGAALVQEDHIRSSFLLDNQNSKNSVTASAGIAFLNIVNFKLEADYTSQNALTKSYLSNRTNSRVQSMGGVPFYPGITLETWQKGITNHLVAIDREGLPLHFFIKPDKLPGLPGPLVKKLSKTVETAVRHYYTFNTHPGCTSVNSPNFDFQANMDDGSCDEKVTNFTFGGVYQECTELSGDGLCQYLEQKNLLTGAFSCPSGYTPVHLLSQTHEEGYSRLECKKKCTLKIFCKTVCEDVFRVAKAEFRAYWCAATGQVPENSGLLFGGVFTDKNINPKTNAQSCPAGYIPLRLFENLKVCVSLDYELGYRFSVPFGGFFSCITGNPLINSNASKNAGAPSLKKCPGGFSQHLAVISDGCQVSYCVKAGIFTGGALLPVRLPPYTKPPLMSQAATNTVIVTSSETARSWIKDPQTNQWKLGEPLELRRAMTVIHGDSSGMSGGEAAGITLAVIVALGVVIVLAIYSTRKYKKKEYQAIDERESLVESLATDVSASNREQDPSPA</sequence>
<evidence type="ECO:0000256" key="18">
    <source>
        <dbReference type="ARBA" id="ARBA00045689"/>
    </source>
</evidence>
<keyword evidence="10 20" id="KW-1133">Transmembrane helix</keyword>
<keyword evidence="5" id="KW-0399">Innate immunity</keyword>
<evidence type="ECO:0000256" key="8">
    <source>
        <dbReference type="ARBA" id="ARBA00022843"/>
    </source>
</evidence>
<evidence type="ECO:0000256" key="6">
    <source>
        <dbReference type="ARBA" id="ARBA00022692"/>
    </source>
</evidence>
<gene>
    <name evidence="22" type="ORF">LTLLF_143580</name>
</gene>
<keyword evidence="15" id="KW-0968">Cytoplasmic vesicle</keyword>
<comment type="subcellular location">
    <subcellularLocation>
        <location evidence="1">Cytoplasmic vesicle</location>
        <location evidence="1">Phagosome membrane</location>
        <topology evidence="1">Multi-pass membrane protein</topology>
    </subcellularLocation>
</comment>
<evidence type="ECO:0000256" key="3">
    <source>
        <dbReference type="ARBA" id="ARBA00021365"/>
    </source>
</evidence>
<dbReference type="SMR" id="A0A8J6KVB8"/>
<dbReference type="EMBL" id="JAATJU010021838">
    <property type="protein sequence ID" value="KAH0512693.1"/>
    <property type="molecule type" value="Genomic_DNA"/>
</dbReference>
<protein>
    <recommendedName>
        <fullName evidence="3">Macrophage-expressed gene 1 protein</fullName>
    </recommendedName>
    <alternativeName>
        <fullName evidence="16">Perforin-2</fullName>
    </alternativeName>
</protein>
<evidence type="ECO:0000256" key="20">
    <source>
        <dbReference type="SAM" id="Phobius"/>
    </source>
</evidence>
<name>A0A8J6KVB8_MICOH</name>
<dbReference type="GO" id="GO:0042742">
    <property type="term" value="P:defense response to bacterium"/>
    <property type="evidence" value="ECO:0007669"/>
    <property type="project" value="TreeGrafter"/>
</dbReference>
<dbReference type="Proteomes" id="UP000710432">
    <property type="component" value="Unassembled WGS sequence"/>
</dbReference>
<keyword evidence="7" id="KW-0732">Signal</keyword>
<evidence type="ECO:0000313" key="22">
    <source>
        <dbReference type="EMBL" id="KAH0512693.1"/>
    </source>
</evidence>
<evidence type="ECO:0000256" key="2">
    <source>
        <dbReference type="ARBA" id="ARBA00007256"/>
    </source>
</evidence>
<dbReference type="InterPro" id="IPR020864">
    <property type="entry name" value="MACPF"/>
</dbReference>
<keyword evidence="9" id="KW-0391">Immunity</keyword>
<keyword evidence="14" id="KW-0325">Glycoprotein</keyword>
<dbReference type="AlphaFoldDB" id="A0A8J6KVB8"/>
<dbReference type="GO" id="GO:0030670">
    <property type="term" value="C:phagocytic vesicle membrane"/>
    <property type="evidence" value="ECO:0007669"/>
    <property type="project" value="UniProtKB-SubCell"/>
</dbReference>
<keyword evidence="6 20" id="KW-0812">Transmembrane</keyword>
<reference evidence="22" key="1">
    <citation type="submission" date="2020-03" db="EMBL/GenBank/DDBJ databases">
        <title>Studies in the Genomics of Life Span.</title>
        <authorList>
            <person name="Glass D."/>
        </authorList>
    </citation>
    <scope>NUCLEOTIDE SEQUENCE</scope>
    <source>
        <strain evidence="22">LTLLF</strain>
        <tissue evidence="22">Muscle</tissue>
    </source>
</reference>
<evidence type="ECO:0000256" key="7">
    <source>
        <dbReference type="ARBA" id="ARBA00022729"/>
    </source>
</evidence>
<feature type="transmembrane region" description="Helical" evidence="20">
    <location>
        <begin position="1175"/>
        <end position="1195"/>
    </location>
</feature>
<feature type="domain" description="MACPF" evidence="21">
    <location>
        <begin position="551"/>
        <end position="866"/>
    </location>
</feature>
<evidence type="ECO:0000256" key="15">
    <source>
        <dbReference type="ARBA" id="ARBA00023329"/>
    </source>
</evidence>
<dbReference type="PROSITE" id="PS51412">
    <property type="entry name" value="MACPF_2"/>
    <property type="match status" value="2"/>
</dbReference>
<evidence type="ECO:0000256" key="12">
    <source>
        <dbReference type="ARBA" id="ARBA00023136"/>
    </source>
</evidence>
<proteinExistence type="inferred from homology"/>
<keyword evidence="8" id="KW-0832">Ubl conjugation</keyword>
<dbReference type="GO" id="GO:0045087">
    <property type="term" value="P:innate immune response"/>
    <property type="evidence" value="ECO:0007669"/>
    <property type="project" value="UniProtKB-KW"/>
</dbReference>
<dbReference type="GO" id="GO:0002250">
    <property type="term" value="P:adaptive immune response"/>
    <property type="evidence" value="ECO:0007669"/>
    <property type="project" value="UniProtKB-KW"/>
</dbReference>
<keyword evidence="12 20" id="KW-0472">Membrane</keyword>
<evidence type="ECO:0000256" key="10">
    <source>
        <dbReference type="ARBA" id="ARBA00022989"/>
    </source>
</evidence>
<feature type="region of interest" description="Disordered" evidence="19">
    <location>
        <begin position="29"/>
        <end position="50"/>
    </location>
</feature>
<evidence type="ECO:0000256" key="9">
    <source>
        <dbReference type="ARBA" id="ARBA00022859"/>
    </source>
</evidence>
<evidence type="ECO:0000313" key="23">
    <source>
        <dbReference type="Proteomes" id="UP000710432"/>
    </source>
</evidence>
<dbReference type="PANTHER" id="PTHR31463">
    <property type="entry name" value="MACROPHAGE-EXPRESSED GENE 1 PROTEIN"/>
    <property type="match status" value="1"/>
</dbReference>
<evidence type="ECO:0000256" key="4">
    <source>
        <dbReference type="ARBA" id="ARBA00022452"/>
    </source>
</evidence>
<organism evidence="22 23">
    <name type="scientific">Microtus ochrogaster</name>
    <name type="common">Prairie vole</name>
    <dbReference type="NCBI Taxonomy" id="79684"/>
    <lineage>
        <taxon>Eukaryota</taxon>
        <taxon>Metazoa</taxon>
        <taxon>Chordata</taxon>
        <taxon>Craniata</taxon>
        <taxon>Vertebrata</taxon>
        <taxon>Euteleostomi</taxon>
        <taxon>Mammalia</taxon>
        <taxon>Eutheria</taxon>
        <taxon>Euarchontoglires</taxon>
        <taxon>Glires</taxon>
        <taxon>Rodentia</taxon>
        <taxon>Myomorpha</taxon>
        <taxon>Muroidea</taxon>
        <taxon>Cricetidae</taxon>
        <taxon>Arvicolinae</taxon>
        <taxon>Microtus</taxon>
    </lineage>
</organism>
<dbReference type="CDD" id="cd22579">
    <property type="entry name" value="MPEG1_P2"/>
    <property type="match status" value="1"/>
</dbReference>
<dbReference type="PANTHER" id="PTHR31463:SF4">
    <property type="entry name" value="MACROPHAGE-EXPRESSED GENE 1 PROTEIN"/>
    <property type="match status" value="1"/>
</dbReference>
<evidence type="ECO:0000259" key="21">
    <source>
        <dbReference type="PROSITE" id="PS51412"/>
    </source>
</evidence>
<feature type="compositionally biased region" description="Polar residues" evidence="19">
    <location>
        <begin position="29"/>
        <end position="47"/>
    </location>
</feature>
<comment type="function">
    <text evidence="18">Pore-forming protein involved in both innate and adaptive immunity. Plays a central role in antigen cross-presentation in dendritic cells by forming a pore in antigen-containing compartments, thereby promoting delivery of antigens for cross-presentation. Also involved in innate immune response following bacterial infection; shows antibacterial activity against a wide spectrum of Gram-positive, Gram-negative and acid-fast bacteria. Reduces the viability of the intracytosolic pathogen L.monocytogenes by inhibiting acidification of the phagocytic vacuole of host cells which restricts bacterial translocation from the vacuole to the cytosol. Required for the antibacterial activity of reactive oxygen species and nitric oxide.</text>
</comment>
<dbReference type="InterPro" id="IPR039707">
    <property type="entry name" value="MPEG1"/>
</dbReference>
<keyword evidence="11" id="KW-1064">Adaptive immunity</keyword>